<sequence>GEGEDKRYQAWRANHGDRFWIVSLWKIFGLQAVLLWIISLASQVGQLASRPERFTWLAWLGIAVWLFGFVFEAIGHWQLMRFKRNPHNAGKILDCGLWAYTRHPNYFGEMVVWWGLFLITLETPNSWWTVISPLLITGLLLKVSGVTLLEKTMLETRPQYQAYRERTSAFFPWPPKPKGKHH</sequence>
<dbReference type="Gene3D" id="1.20.120.1630">
    <property type="match status" value="1"/>
</dbReference>
<dbReference type="PROSITE" id="PS50244">
    <property type="entry name" value="S5A_REDUCTASE"/>
    <property type="match status" value="1"/>
</dbReference>
<gene>
    <name evidence="2" type="ORF">GF339_17485</name>
</gene>
<evidence type="ECO:0000313" key="3">
    <source>
        <dbReference type="Proteomes" id="UP000649604"/>
    </source>
</evidence>
<accession>A0A9D5JZ18</accession>
<feature type="transmembrane region" description="Helical" evidence="1">
    <location>
        <begin position="54"/>
        <end position="74"/>
    </location>
</feature>
<dbReference type="PANTHER" id="PTHR32251">
    <property type="entry name" value="3-OXO-5-ALPHA-STEROID 4-DEHYDROGENASE"/>
    <property type="match status" value="1"/>
</dbReference>
<feature type="transmembrane region" description="Helical" evidence="1">
    <location>
        <begin position="20"/>
        <end position="42"/>
    </location>
</feature>
<dbReference type="InterPro" id="IPR010721">
    <property type="entry name" value="UstE-like"/>
</dbReference>
<dbReference type="Proteomes" id="UP000649604">
    <property type="component" value="Unassembled WGS sequence"/>
</dbReference>
<feature type="non-terminal residue" evidence="2">
    <location>
        <position position="1"/>
    </location>
</feature>
<reference evidence="2" key="1">
    <citation type="submission" date="2019-11" db="EMBL/GenBank/DDBJ databases">
        <title>Microbial mats filling the niche in hypersaline microbial mats.</title>
        <authorList>
            <person name="Wong H.L."/>
            <person name="Macleod F.I."/>
            <person name="White R.A. III"/>
            <person name="Burns B.P."/>
        </authorList>
    </citation>
    <scope>NUCLEOTIDE SEQUENCE</scope>
    <source>
        <strain evidence="2">Rbin_158</strain>
    </source>
</reference>
<proteinExistence type="predicted"/>
<organism evidence="2 3">
    <name type="scientific">candidate division KSB3 bacterium</name>
    <dbReference type="NCBI Taxonomy" id="2044937"/>
    <lineage>
        <taxon>Bacteria</taxon>
        <taxon>candidate division KSB3</taxon>
    </lineage>
</organism>
<dbReference type="AlphaFoldDB" id="A0A9D5JZ18"/>
<keyword evidence="1" id="KW-0472">Membrane</keyword>
<dbReference type="PANTHER" id="PTHR32251:SF17">
    <property type="entry name" value="STEROID 5-ALPHA REDUCTASE C-TERMINAL DOMAIN-CONTAINING PROTEIN"/>
    <property type="match status" value="1"/>
</dbReference>
<comment type="caution">
    <text evidence="2">The sequence shown here is derived from an EMBL/GenBank/DDBJ whole genome shotgun (WGS) entry which is preliminary data.</text>
</comment>
<name>A0A9D5JZ18_9BACT</name>
<keyword evidence="1" id="KW-1133">Transmembrane helix</keyword>
<evidence type="ECO:0000313" key="2">
    <source>
        <dbReference type="EMBL" id="MBD3326381.1"/>
    </source>
</evidence>
<feature type="transmembrane region" description="Helical" evidence="1">
    <location>
        <begin position="127"/>
        <end position="149"/>
    </location>
</feature>
<feature type="transmembrane region" description="Helical" evidence="1">
    <location>
        <begin position="106"/>
        <end position="121"/>
    </location>
</feature>
<dbReference type="Pfam" id="PF06966">
    <property type="entry name" value="DUF1295"/>
    <property type="match status" value="1"/>
</dbReference>
<keyword evidence="1" id="KW-0812">Transmembrane</keyword>
<dbReference type="EMBL" id="WJJP01000571">
    <property type="protein sequence ID" value="MBD3326381.1"/>
    <property type="molecule type" value="Genomic_DNA"/>
</dbReference>
<evidence type="ECO:0000256" key="1">
    <source>
        <dbReference type="SAM" id="Phobius"/>
    </source>
</evidence>
<protein>
    <submittedName>
        <fullName evidence="2">DUF1295 domain-containing protein</fullName>
    </submittedName>
</protein>
<dbReference type="GO" id="GO:0016020">
    <property type="term" value="C:membrane"/>
    <property type="evidence" value="ECO:0007669"/>
    <property type="project" value="TreeGrafter"/>
</dbReference>